<dbReference type="GO" id="GO:0003887">
    <property type="term" value="F:DNA-directed DNA polymerase activity"/>
    <property type="evidence" value="ECO:0007669"/>
    <property type="project" value="UniProtKB-UniRule"/>
</dbReference>
<dbReference type="Pfam" id="PF00712">
    <property type="entry name" value="DNA_pol3_beta"/>
    <property type="match status" value="1"/>
</dbReference>
<dbReference type="PANTHER" id="PTHR30478">
    <property type="entry name" value="DNA POLYMERASE III SUBUNIT BETA"/>
    <property type="match status" value="1"/>
</dbReference>
<dbReference type="InterPro" id="IPR022635">
    <property type="entry name" value="DNA_polIII_beta_C"/>
</dbReference>
<dbReference type="STRING" id="1642647.PSM36_1542"/>
<evidence type="ECO:0000256" key="10">
    <source>
        <dbReference type="PIRNR" id="PIRNR000804"/>
    </source>
</evidence>
<gene>
    <name evidence="14" type="ORF">PSM36_1542</name>
</gene>
<dbReference type="RefSeq" id="WP_076930377.1">
    <property type="nucleotide sequence ID" value="NZ_LT605205.1"/>
</dbReference>
<evidence type="ECO:0000256" key="3">
    <source>
        <dbReference type="ARBA" id="ARBA00021035"/>
    </source>
</evidence>
<comment type="similarity">
    <text evidence="2 10">Belongs to the beta sliding clamp family.</text>
</comment>
<evidence type="ECO:0000256" key="1">
    <source>
        <dbReference type="ARBA" id="ARBA00004496"/>
    </source>
</evidence>
<dbReference type="GO" id="GO:0008408">
    <property type="term" value="F:3'-5' exonuclease activity"/>
    <property type="evidence" value="ECO:0007669"/>
    <property type="project" value="InterPro"/>
</dbReference>
<sequence>MKFVVSSAALLSHLQAISRVINSKNTLPILDCFLLDLKGSTLSLTAADNETRLETTVEVNSAEGEGSLAINARNLLDPLRELPDQPLTFDINDETLEIFLYYHNGKYNFVGLKGDEYPEPKPLKDSFMTLTVEVDTLFSGINRTVFATADDELRPVMNGIYFDITTDDLTFVASDGHKLVRVTTTETKGEGRSSFILPKKPATLLKSLLPKESGAVEIKFDENNAYIAMSSYKMVCRFVEGRYPNYNSVIPQNNPNTFVLDRLTLLNALKRVAVFSNPASNLVKFQLSEDKIVVTAQDIDFLTTAEETIPCTYEGNVMNIGFKASFLIDILDNIPSSDVRIELSDPSRAGLILPVDKEENEDMLTLLMPMMLND</sequence>
<dbReference type="GO" id="GO:0009360">
    <property type="term" value="C:DNA polymerase III complex"/>
    <property type="evidence" value="ECO:0007669"/>
    <property type="project" value="InterPro"/>
</dbReference>
<feature type="domain" description="DNA polymerase III beta sliding clamp central" evidence="12">
    <location>
        <begin position="132"/>
        <end position="245"/>
    </location>
</feature>
<dbReference type="GO" id="GO:0003677">
    <property type="term" value="F:DNA binding"/>
    <property type="evidence" value="ECO:0007669"/>
    <property type="project" value="UniProtKB-UniRule"/>
</dbReference>
<dbReference type="Pfam" id="PF02767">
    <property type="entry name" value="DNA_pol3_beta_2"/>
    <property type="match status" value="1"/>
</dbReference>
<dbReference type="InterPro" id="IPR001001">
    <property type="entry name" value="DNA_polIII_beta"/>
</dbReference>
<dbReference type="PANTHER" id="PTHR30478:SF0">
    <property type="entry name" value="BETA SLIDING CLAMP"/>
    <property type="match status" value="1"/>
</dbReference>
<evidence type="ECO:0000259" key="11">
    <source>
        <dbReference type="Pfam" id="PF00712"/>
    </source>
</evidence>
<evidence type="ECO:0000256" key="8">
    <source>
        <dbReference type="ARBA" id="ARBA00022932"/>
    </source>
</evidence>
<dbReference type="EMBL" id="LT605205">
    <property type="protein sequence ID" value="SCD20362.1"/>
    <property type="molecule type" value="Genomic_DNA"/>
</dbReference>
<dbReference type="NCBIfam" id="TIGR00663">
    <property type="entry name" value="dnan"/>
    <property type="match status" value="1"/>
</dbReference>
<feature type="domain" description="DNA polymerase III beta sliding clamp N-terminal" evidence="11">
    <location>
        <begin position="1"/>
        <end position="118"/>
    </location>
</feature>
<dbReference type="Gene3D" id="3.70.10.10">
    <property type="match status" value="1"/>
</dbReference>
<keyword evidence="9" id="KW-0238">DNA-binding</keyword>
<keyword evidence="4 10" id="KW-0963">Cytoplasm</keyword>
<evidence type="ECO:0000256" key="5">
    <source>
        <dbReference type="ARBA" id="ARBA00022679"/>
    </source>
</evidence>
<dbReference type="InterPro" id="IPR022634">
    <property type="entry name" value="DNA_polIII_beta_N"/>
</dbReference>
<dbReference type="Proteomes" id="UP000187464">
    <property type="component" value="Chromosome I"/>
</dbReference>
<dbReference type="KEGG" id="psac:PSM36_1542"/>
<evidence type="ECO:0000256" key="4">
    <source>
        <dbReference type="ARBA" id="ARBA00022490"/>
    </source>
</evidence>
<keyword evidence="6 10" id="KW-0548">Nucleotidyltransferase</keyword>
<keyword evidence="15" id="KW-1185">Reference proteome</keyword>
<dbReference type="InterPro" id="IPR022637">
    <property type="entry name" value="DNA_polIII_beta_cen"/>
</dbReference>
<evidence type="ECO:0000313" key="15">
    <source>
        <dbReference type="Proteomes" id="UP000187464"/>
    </source>
</evidence>
<dbReference type="CDD" id="cd00140">
    <property type="entry name" value="beta_clamp"/>
    <property type="match status" value="1"/>
</dbReference>
<dbReference type="PIRSF" id="PIRSF000804">
    <property type="entry name" value="DNA_pol_III_b"/>
    <property type="match status" value="1"/>
</dbReference>
<keyword evidence="5 10" id="KW-0808">Transferase</keyword>
<organism evidence="14 15">
    <name type="scientific">Proteiniphilum saccharofermentans</name>
    <dbReference type="NCBI Taxonomy" id="1642647"/>
    <lineage>
        <taxon>Bacteria</taxon>
        <taxon>Pseudomonadati</taxon>
        <taxon>Bacteroidota</taxon>
        <taxon>Bacteroidia</taxon>
        <taxon>Bacteroidales</taxon>
        <taxon>Dysgonomonadaceae</taxon>
        <taxon>Proteiniphilum</taxon>
    </lineage>
</organism>
<feature type="domain" description="DNA polymerase III beta sliding clamp C-terminal" evidence="13">
    <location>
        <begin position="248"/>
        <end position="370"/>
    </location>
</feature>
<evidence type="ECO:0000256" key="9">
    <source>
        <dbReference type="ARBA" id="ARBA00023125"/>
    </source>
</evidence>
<protein>
    <recommendedName>
        <fullName evidence="3 10">Beta sliding clamp</fullName>
    </recommendedName>
</protein>
<evidence type="ECO:0000256" key="6">
    <source>
        <dbReference type="ARBA" id="ARBA00022695"/>
    </source>
</evidence>
<comment type="subunit">
    <text evidence="10">Forms a ring-shaped head-to-tail homodimer around DNA.</text>
</comment>
<evidence type="ECO:0000256" key="7">
    <source>
        <dbReference type="ARBA" id="ARBA00022705"/>
    </source>
</evidence>
<dbReference type="Gene3D" id="3.10.150.10">
    <property type="entry name" value="DNA Polymerase III, subunit A, domain 2"/>
    <property type="match status" value="1"/>
</dbReference>
<dbReference type="InterPro" id="IPR046938">
    <property type="entry name" value="DNA_clamp_sf"/>
</dbReference>
<dbReference type="GO" id="GO:0005737">
    <property type="term" value="C:cytoplasm"/>
    <property type="evidence" value="ECO:0007669"/>
    <property type="project" value="UniProtKB-SubCell"/>
</dbReference>
<dbReference type="SUPFAM" id="SSF55979">
    <property type="entry name" value="DNA clamp"/>
    <property type="match status" value="3"/>
</dbReference>
<accession>A0A1R3T2S1</accession>
<comment type="function">
    <text evidence="10">Confers DNA tethering and processivity to DNA polymerases and other proteins. Acts as a clamp, forming a ring around DNA (a reaction catalyzed by the clamp-loading complex) which diffuses in an ATP-independent manner freely and bidirectionally along dsDNA. Initially characterized for its ability to contact the catalytic subunit of DNA polymerase III (Pol III), a complex, multichain enzyme responsible for most of the replicative synthesis in bacteria; Pol III exhibits 3'-5' exonuclease proofreading activity. The beta chain is required for initiation of replication as well as for processivity of DNA replication.</text>
</comment>
<name>A0A1R3T2S1_9BACT</name>
<dbReference type="Pfam" id="PF02768">
    <property type="entry name" value="DNA_pol3_beta_3"/>
    <property type="match status" value="1"/>
</dbReference>
<evidence type="ECO:0000313" key="14">
    <source>
        <dbReference type="EMBL" id="SCD20362.1"/>
    </source>
</evidence>
<keyword evidence="8 10" id="KW-0239">DNA-directed DNA polymerase</keyword>
<dbReference type="GO" id="GO:0006271">
    <property type="term" value="P:DNA strand elongation involved in DNA replication"/>
    <property type="evidence" value="ECO:0007669"/>
    <property type="project" value="TreeGrafter"/>
</dbReference>
<reference evidence="15" key="1">
    <citation type="submission" date="2016-08" db="EMBL/GenBank/DDBJ databases">
        <authorList>
            <person name="Wibberg D."/>
        </authorList>
    </citation>
    <scope>NUCLEOTIDE SEQUENCE [LARGE SCALE GENOMIC DNA]</scope>
</reference>
<dbReference type="AlphaFoldDB" id="A0A1R3T2S1"/>
<keyword evidence="7 10" id="KW-0235">DNA replication</keyword>
<comment type="subcellular location">
    <subcellularLocation>
        <location evidence="1 10">Cytoplasm</location>
    </subcellularLocation>
</comment>
<proteinExistence type="inferred from homology"/>
<dbReference type="SMART" id="SM00480">
    <property type="entry name" value="POL3Bc"/>
    <property type="match status" value="1"/>
</dbReference>
<evidence type="ECO:0000256" key="2">
    <source>
        <dbReference type="ARBA" id="ARBA00010752"/>
    </source>
</evidence>
<evidence type="ECO:0000259" key="12">
    <source>
        <dbReference type="Pfam" id="PF02767"/>
    </source>
</evidence>
<evidence type="ECO:0000259" key="13">
    <source>
        <dbReference type="Pfam" id="PF02768"/>
    </source>
</evidence>